<dbReference type="AlphaFoldDB" id="A0AAE3SQU0"/>
<dbReference type="PANTHER" id="PTHR46268:SF6">
    <property type="entry name" value="UNIVERSAL STRESS PROTEIN UP12"/>
    <property type="match status" value="1"/>
</dbReference>
<protein>
    <submittedName>
        <fullName evidence="3">Universal stress protein</fullName>
    </submittedName>
</protein>
<sequence length="281" mass="32170">MKKILILTDFSDPAWNALFTALKLHEGRECQFYILHTYEPSFAGVLGNTAKKRVGVLYDSLEAHTESELDRIEEYLGMHQHEPRHHFKTLSLAEDLVDGIQKTVREKEIDLIVMGTKGATGAREVFMGSNTVRVIKKVRNCPILLVPATSDFKMLHAVIFPTDFTQYYDPYELSPLLDLVNAWSAKIIVFQVAQEFRLSPEQDANRKLLEKRLKGAHIEWKRGSLKSTVEAAIMEFIETCDADLIALIHYHHTFMERLTREPVIKKIGFHTPVPMLVLPDL</sequence>
<evidence type="ECO:0000313" key="4">
    <source>
        <dbReference type="Proteomes" id="UP001207116"/>
    </source>
</evidence>
<dbReference type="PRINTS" id="PR01438">
    <property type="entry name" value="UNVRSLSTRESS"/>
</dbReference>
<dbReference type="InterPro" id="IPR006015">
    <property type="entry name" value="Universal_stress_UspA"/>
</dbReference>
<dbReference type="SUPFAM" id="SSF52402">
    <property type="entry name" value="Adenine nucleotide alpha hydrolases-like"/>
    <property type="match status" value="2"/>
</dbReference>
<name>A0AAE3SQU0_9FLAO</name>
<dbReference type="EMBL" id="JAPFQP010000004">
    <property type="protein sequence ID" value="MCX2720752.1"/>
    <property type="molecule type" value="Genomic_DNA"/>
</dbReference>
<evidence type="ECO:0000313" key="3">
    <source>
        <dbReference type="EMBL" id="MCX2720752.1"/>
    </source>
</evidence>
<evidence type="ECO:0000259" key="2">
    <source>
        <dbReference type="Pfam" id="PF00582"/>
    </source>
</evidence>
<dbReference type="Proteomes" id="UP001207116">
    <property type="component" value="Unassembled WGS sequence"/>
</dbReference>
<dbReference type="InterPro" id="IPR014729">
    <property type="entry name" value="Rossmann-like_a/b/a_fold"/>
</dbReference>
<gene>
    <name evidence="3" type="ORF">OO016_14150</name>
</gene>
<dbReference type="CDD" id="cd00293">
    <property type="entry name" value="USP-like"/>
    <property type="match status" value="1"/>
</dbReference>
<evidence type="ECO:0000256" key="1">
    <source>
        <dbReference type="ARBA" id="ARBA00008791"/>
    </source>
</evidence>
<proteinExistence type="inferred from homology"/>
<keyword evidence="4" id="KW-1185">Reference proteome</keyword>
<dbReference type="PANTHER" id="PTHR46268">
    <property type="entry name" value="STRESS RESPONSE PROTEIN NHAX"/>
    <property type="match status" value="1"/>
</dbReference>
<reference evidence="3" key="1">
    <citation type="submission" date="2022-11" db="EMBL/GenBank/DDBJ databases">
        <title>The characterization of three novel Bacteroidetes species and genomic analysis of their roles in tidal elemental geochemical cycles.</title>
        <authorList>
            <person name="Ma K.-J."/>
        </authorList>
    </citation>
    <scope>NUCLEOTIDE SEQUENCE</scope>
    <source>
        <strain evidence="3">M415</strain>
    </source>
</reference>
<comment type="similarity">
    <text evidence="1">Belongs to the universal stress protein A family.</text>
</comment>
<comment type="caution">
    <text evidence="3">The sequence shown here is derived from an EMBL/GenBank/DDBJ whole genome shotgun (WGS) entry which is preliminary data.</text>
</comment>
<dbReference type="InterPro" id="IPR006016">
    <property type="entry name" value="UspA"/>
</dbReference>
<dbReference type="RefSeq" id="WP_266015381.1">
    <property type="nucleotide sequence ID" value="NZ_JAPFQP010000004.1"/>
</dbReference>
<organism evidence="3 4">
    <name type="scientific">Lentiprolixibacter aurantiacus</name>
    <dbReference type="NCBI Taxonomy" id="2993939"/>
    <lineage>
        <taxon>Bacteria</taxon>
        <taxon>Pseudomonadati</taxon>
        <taxon>Bacteroidota</taxon>
        <taxon>Flavobacteriia</taxon>
        <taxon>Flavobacteriales</taxon>
        <taxon>Flavobacteriaceae</taxon>
        <taxon>Lentiprolixibacter</taxon>
    </lineage>
</organism>
<dbReference type="Pfam" id="PF00582">
    <property type="entry name" value="Usp"/>
    <property type="match status" value="1"/>
</dbReference>
<dbReference type="Gene3D" id="3.40.50.620">
    <property type="entry name" value="HUPs"/>
    <property type="match status" value="2"/>
</dbReference>
<feature type="domain" description="UspA" evidence="2">
    <location>
        <begin position="1"/>
        <end position="147"/>
    </location>
</feature>
<accession>A0AAE3SQU0</accession>